<organism evidence="1 2">
    <name type="scientific">Mauremys mutica</name>
    <name type="common">yellowpond turtle</name>
    <dbReference type="NCBI Taxonomy" id="74926"/>
    <lineage>
        <taxon>Eukaryota</taxon>
        <taxon>Metazoa</taxon>
        <taxon>Chordata</taxon>
        <taxon>Craniata</taxon>
        <taxon>Vertebrata</taxon>
        <taxon>Euteleostomi</taxon>
        <taxon>Archelosauria</taxon>
        <taxon>Testudinata</taxon>
        <taxon>Testudines</taxon>
        <taxon>Cryptodira</taxon>
        <taxon>Durocryptodira</taxon>
        <taxon>Testudinoidea</taxon>
        <taxon>Geoemydidae</taxon>
        <taxon>Geoemydinae</taxon>
        <taxon>Mauremys</taxon>
    </lineage>
</organism>
<reference evidence="1" key="1">
    <citation type="submission" date="2021-09" db="EMBL/GenBank/DDBJ databases">
        <title>The genome of Mauremys mutica provides insights into the evolution of semi-aquatic lifestyle.</title>
        <authorList>
            <person name="Gong S."/>
            <person name="Gao Y."/>
        </authorList>
    </citation>
    <scope>NUCLEOTIDE SEQUENCE</scope>
    <source>
        <strain evidence="1">MM-2020</strain>
        <tissue evidence="1">Muscle</tissue>
    </source>
</reference>
<dbReference type="AlphaFoldDB" id="A0A9D3WNF9"/>
<sequence>MTDQLHLLVTHTPAATGLFLAAGRVHLQALDVTPPAPVHEYPQLPARPPGCLSAAESHWCSTQGPKIHTHPPVHKQCGAWPLYRASIKGGPFSTGVCNQPVAQAGW</sequence>
<accession>A0A9D3WNF9</accession>
<proteinExistence type="predicted"/>
<evidence type="ECO:0000313" key="2">
    <source>
        <dbReference type="Proteomes" id="UP000827986"/>
    </source>
</evidence>
<evidence type="ECO:0000313" key="1">
    <source>
        <dbReference type="EMBL" id="KAH1164932.1"/>
    </source>
</evidence>
<gene>
    <name evidence="1" type="ORF">KIL84_022491</name>
</gene>
<name>A0A9D3WNF9_9SAUR</name>
<dbReference type="Proteomes" id="UP000827986">
    <property type="component" value="Unassembled WGS sequence"/>
</dbReference>
<dbReference type="EMBL" id="JAHDVG010000488">
    <property type="protein sequence ID" value="KAH1164932.1"/>
    <property type="molecule type" value="Genomic_DNA"/>
</dbReference>
<protein>
    <submittedName>
        <fullName evidence="1">Uncharacterized protein</fullName>
    </submittedName>
</protein>
<comment type="caution">
    <text evidence="1">The sequence shown here is derived from an EMBL/GenBank/DDBJ whole genome shotgun (WGS) entry which is preliminary data.</text>
</comment>
<keyword evidence="2" id="KW-1185">Reference proteome</keyword>